<evidence type="ECO:0000256" key="2">
    <source>
        <dbReference type="ARBA" id="ARBA00022771"/>
    </source>
</evidence>
<dbReference type="AlphaFoldDB" id="A0AAV5UTE4"/>
<protein>
    <recommendedName>
        <fullName evidence="5">RING-type domain-containing protein</fullName>
    </recommendedName>
</protein>
<evidence type="ECO:0000313" key="7">
    <source>
        <dbReference type="Proteomes" id="UP001432322"/>
    </source>
</evidence>
<dbReference type="Proteomes" id="UP001432322">
    <property type="component" value="Unassembled WGS sequence"/>
</dbReference>
<name>A0AAV5UTE4_9BILA</name>
<organism evidence="6 7">
    <name type="scientific">Pristionchus fissidentatus</name>
    <dbReference type="NCBI Taxonomy" id="1538716"/>
    <lineage>
        <taxon>Eukaryota</taxon>
        <taxon>Metazoa</taxon>
        <taxon>Ecdysozoa</taxon>
        <taxon>Nematoda</taxon>
        <taxon>Chromadorea</taxon>
        <taxon>Rhabditida</taxon>
        <taxon>Rhabditina</taxon>
        <taxon>Diplogasteromorpha</taxon>
        <taxon>Diplogasteroidea</taxon>
        <taxon>Neodiplogasteridae</taxon>
        <taxon>Pristionchus</taxon>
    </lineage>
</organism>
<feature type="domain" description="RING-type" evidence="5">
    <location>
        <begin position="52"/>
        <end position="96"/>
    </location>
</feature>
<keyword evidence="1" id="KW-0479">Metal-binding</keyword>
<sequence length="138" mass="15516">QIKRGRWTKSFGQRDKSMNAAVVSWYRAVSQLRGNNDDIDAMDPEMGVRCSCGLCMETYDEITHIPRVLNCGHSTCQNCIIKLLRGTKNVVCPACQTISPVNDVTSLPVNRSLIDVVDFVREELRTGQRVHVCSQCKK</sequence>
<gene>
    <name evidence="6" type="ORF">PFISCL1PPCAC_222</name>
</gene>
<feature type="non-terminal residue" evidence="6">
    <location>
        <position position="138"/>
    </location>
</feature>
<dbReference type="PANTHER" id="PTHR47156:SF10">
    <property type="entry name" value="E3 UBIQUITIN-PROTEIN LIGASE TRIM-21-RELATED"/>
    <property type="match status" value="1"/>
</dbReference>
<dbReference type="SMART" id="SM00184">
    <property type="entry name" value="RING"/>
    <property type="match status" value="1"/>
</dbReference>
<evidence type="ECO:0000313" key="6">
    <source>
        <dbReference type="EMBL" id="GMT08925.1"/>
    </source>
</evidence>
<accession>A0AAV5UTE4</accession>
<dbReference type="InterPro" id="IPR001841">
    <property type="entry name" value="Znf_RING"/>
</dbReference>
<dbReference type="GO" id="GO:0008270">
    <property type="term" value="F:zinc ion binding"/>
    <property type="evidence" value="ECO:0007669"/>
    <property type="project" value="UniProtKB-KW"/>
</dbReference>
<feature type="non-terminal residue" evidence="6">
    <location>
        <position position="1"/>
    </location>
</feature>
<dbReference type="PROSITE" id="PS50089">
    <property type="entry name" value="ZF_RING_2"/>
    <property type="match status" value="1"/>
</dbReference>
<dbReference type="InterPro" id="IPR018957">
    <property type="entry name" value="Znf_C3HC4_RING-type"/>
</dbReference>
<dbReference type="InterPro" id="IPR052667">
    <property type="entry name" value="E3_ubiquitin-ligase_RING"/>
</dbReference>
<evidence type="ECO:0000256" key="3">
    <source>
        <dbReference type="ARBA" id="ARBA00022833"/>
    </source>
</evidence>
<dbReference type="Pfam" id="PF00097">
    <property type="entry name" value="zf-C3HC4"/>
    <property type="match status" value="1"/>
</dbReference>
<evidence type="ECO:0000256" key="1">
    <source>
        <dbReference type="ARBA" id="ARBA00022723"/>
    </source>
</evidence>
<dbReference type="SUPFAM" id="SSF57850">
    <property type="entry name" value="RING/U-box"/>
    <property type="match status" value="1"/>
</dbReference>
<reference evidence="6" key="1">
    <citation type="submission" date="2023-10" db="EMBL/GenBank/DDBJ databases">
        <title>Genome assembly of Pristionchus species.</title>
        <authorList>
            <person name="Yoshida K."/>
            <person name="Sommer R.J."/>
        </authorList>
    </citation>
    <scope>NUCLEOTIDE SEQUENCE</scope>
    <source>
        <strain evidence="6">RS5133</strain>
    </source>
</reference>
<dbReference type="Gene3D" id="3.30.40.10">
    <property type="entry name" value="Zinc/RING finger domain, C3HC4 (zinc finger)"/>
    <property type="match status" value="1"/>
</dbReference>
<evidence type="ECO:0000256" key="4">
    <source>
        <dbReference type="PROSITE-ProRule" id="PRU00175"/>
    </source>
</evidence>
<proteinExistence type="predicted"/>
<dbReference type="PANTHER" id="PTHR47156">
    <property type="entry name" value="PROTEIN CBG20824"/>
    <property type="match status" value="1"/>
</dbReference>
<comment type="caution">
    <text evidence="6">The sequence shown here is derived from an EMBL/GenBank/DDBJ whole genome shotgun (WGS) entry which is preliminary data.</text>
</comment>
<keyword evidence="7" id="KW-1185">Reference proteome</keyword>
<dbReference type="EMBL" id="BTSY01000001">
    <property type="protein sequence ID" value="GMT08925.1"/>
    <property type="molecule type" value="Genomic_DNA"/>
</dbReference>
<keyword evidence="2 4" id="KW-0863">Zinc-finger</keyword>
<dbReference type="InterPro" id="IPR013083">
    <property type="entry name" value="Znf_RING/FYVE/PHD"/>
</dbReference>
<keyword evidence="3" id="KW-0862">Zinc</keyword>
<evidence type="ECO:0000259" key="5">
    <source>
        <dbReference type="PROSITE" id="PS50089"/>
    </source>
</evidence>